<dbReference type="InterPro" id="IPR001173">
    <property type="entry name" value="Glyco_trans_2-like"/>
</dbReference>
<name>A0A084JXT1_NONUL</name>
<organism evidence="2 4">
    <name type="scientific">Nonlabens ulvanivorans</name>
    <name type="common">Persicivirga ulvanivorans</name>
    <dbReference type="NCBI Taxonomy" id="906888"/>
    <lineage>
        <taxon>Bacteria</taxon>
        <taxon>Pseudomonadati</taxon>
        <taxon>Bacteroidota</taxon>
        <taxon>Flavobacteriia</taxon>
        <taxon>Flavobacteriales</taxon>
        <taxon>Flavobacteriaceae</taxon>
        <taxon>Nonlabens</taxon>
    </lineage>
</organism>
<sequence length="297" mass="34872">MLTIAICTYSRVKLLKKCLDALLPQVNRDDVEVVVIDNNSKDTTKGLVESLQKEYSFLKYIFEEKQGLSVARNTAWQQSSATWIAYLDDDGIPHDNYLKRLIYVIENYDFDCFGGMYYGYYEDEKPRWISNDFGTKKLIRDDIGVIEKNTLSGGIFNVKRDLLELLDGFKLDYGMTGTVMRYGEESELQYRIREKGFVIGFDPELKMDHIVHSSKLALGWHLKRIYTEYRDSAVLKTNDKNIFDLIKVFVISIFKELPRCFKKWFFKKDYYFQNFIIDFLRPSIISLGTLNNSILRK</sequence>
<feature type="domain" description="Glycosyltransferase 2-like" evidence="1">
    <location>
        <begin position="3"/>
        <end position="140"/>
    </location>
</feature>
<accession>A0A084JXT1</accession>
<dbReference type="PANTHER" id="PTHR43685:SF2">
    <property type="entry name" value="GLYCOSYLTRANSFERASE 2-LIKE DOMAIN-CONTAINING PROTEIN"/>
    <property type="match status" value="1"/>
</dbReference>
<reference evidence="2 4" key="1">
    <citation type="submission" date="2014-07" db="EMBL/GenBank/DDBJ databases">
        <title>Draft genome sequence of Nonlabens ulvanivorans, an ulvan degrading bacterium.</title>
        <authorList>
            <person name="Kopel M."/>
            <person name="Helbert W."/>
            <person name="Henrissat B."/>
            <person name="Doniger T."/>
            <person name="Banin E."/>
        </authorList>
    </citation>
    <scope>NUCLEOTIDE SEQUENCE [LARGE SCALE GENOMIC DNA]</scope>
    <source>
        <strain evidence="2 4">PLR</strain>
    </source>
</reference>
<proteinExistence type="predicted"/>
<evidence type="ECO:0000313" key="3">
    <source>
        <dbReference type="EMBL" id="PRX14364.1"/>
    </source>
</evidence>
<dbReference type="PANTHER" id="PTHR43685">
    <property type="entry name" value="GLYCOSYLTRANSFERASE"/>
    <property type="match status" value="1"/>
</dbReference>
<evidence type="ECO:0000259" key="1">
    <source>
        <dbReference type="Pfam" id="PF00535"/>
    </source>
</evidence>
<dbReference type="SUPFAM" id="SSF53448">
    <property type="entry name" value="Nucleotide-diphospho-sugar transferases"/>
    <property type="match status" value="1"/>
</dbReference>
<evidence type="ECO:0000313" key="2">
    <source>
        <dbReference type="EMBL" id="KEZ93765.1"/>
    </source>
</evidence>
<gene>
    <name evidence="2" type="ORF">IL45_06075</name>
    <name evidence="3" type="ORF">LY02_01394</name>
</gene>
<protein>
    <submittedName>
        <fullName evidence="3">GT2 family glycosyltransferase</fullName>
    </submittedName>
</protein>
<dbReference type="Pfam" id="PF00535">
    <property type="entry name" value="Glycos_transf_2"/>
    <property type="match status" value="1"/>
</dbReference>
<dbReference type="EMBL" id="PVNA01000002">
    <property type="protein sequence ID" value="PRX14364.1"/>
    <property type="molecule type" value="Genomic_DNA"/>
</dbReference>
<reference evidence="3 5" key="2">
    <citation type="submission" date="2018-03" db="EMBL/GenBank/DDBJ databases">
        <title>Genomic Encyclopedia of Archaeal and Bacterial Type Strains, Phase II (KMG-II): from individual species to whole genera.</title>
        <authorList>
            <person name="Goeker M."/>
        </authorList>
    </citation>
    <scope>NUCLEOTIDE SEQUENCE [LARGE SCALE GENOMIC DNA]</scope>
    <source>
        <strain evidence="3 5">DSM 22727</strain>
    </source>
</reference>
<evidence type="ECO:0000313" key="4">
    <source>
        <dbReference type="Proteomes" id="UP000028531"/>
    </source>
</evidence>
<dbReference type="Gene3D" id="3.90.550.10">
    <property type="entry name" value="Spore Coat Polysaccharide Biosynthesis Protein SpsA, Chain A"/>
    <property type="match status" value="1"/>
</dbReference>
<dbReference type="RefSeq" id="WP_051788670.1">
    <property type="nucleotide sequence ID" value="NZ_JPJI01000026.1"/>
</dbReference>
<dbReference type="AlphaFoldDB" id="A0A084JXT1"/>
<dbReference type="InterPro" id="IPR050834">
    <property type="entry name" value="Glycosyltransf_2"/>
</dbReference>
<dbReference type="InterPro" id="IPR029044">
    <property type="entry name" value="Nucleotide-diphossugar_trans"/>
</dbReference>
<dbReference type="EMBL" id="JPJI01000026">
    <property type="protein sequence ID" value="KEZ93765.1"/>
    <property type="molecule type" value="Genomic_DNA"/>
</dbReference>
<dbReference type="Proteomes" id="UP000028531">
    <property type="component" value="Unassembled WGS sequence"/>
</dbReference>
<keyword evidence="5" id="KW-1185">Reference proteome</keyword>
<comment type="caution">
    <text evidence="2">The sequence shown here is derived from an EMBL/GenBank/DDBJ whole genome shotgun (WGS) entry which is preliminary data.</text>
</comment>
<evidence type="ECO:0000313" key="5">
    <source>
        <dbReference type="Proteomes" id="UP000239997"/>
    </source>
</evidence>
<dbReference type="Proteomes" id="UP000239997">
    <property type="component" value="Unassembled WGS sequence"/>
</dbReference>